<dbReference type="Pfam" id="PF02683">
    <property type="entry name" value="DsbD_TM"/>
    <property type="match status" value="1"/>
</dbReference>
<comment type="subcellular location">
    <subcellularLocation>
        <location evidence="1">Membrane</location>
        <topology evidence="1">Multi-pass membrane protein</topology>
    </subcellularLocation>
</comment>
<sequence>MPGAGAAPVGEWFHDTAASGSLVLAVPVALLAGLVSFFSPCVIPLLPGYLSYATGLSGADLAAGAAGRRRGRMLAGSVLFVLGFSVVFVAIGALSGAVGNWLVTWRDTLTLVLGVLTIVLGLVFAGLVPLLQRDWRVHRVPAVGLAAAPLLGFLFGLGWTPCLGPTLAAITTLSLNEATAGRGAFLSAVYAVGLGVPFVVAGLAYQRALGAFAFVRRHQAWVSRAGGLMLVVVGILLVTGWWAVAVTWIQFHLVSSTTVGV</sequence>
<keyword evidence="3 6" id="KW-0812">Transmembrane</keyword>
<dbReference type="PANTHER" id="PTHR31272:SF4">
    <property type="entry name" value="CYTOCHROME C-TYPE BIOGENESIS PROTEIN HI_1454-RELATED"/>
    <property type="match status" value="1"/>
</dbReference>
<feature type="domain" description="Cytochrome C biogenesis protein transmembrane" evidence="7">
    <location>
        <begin position="23"/>
        <end position="211"/>
    </location>
</feature>
<comment type="caution">
    <text evidence="8">The sequence shown here is derived from an EMBL/GenBank/DDBJ whole genome shotgun (WGS) entry which is preliminary data.</text>
</comment>
<keyword evidence="9" id="KW-1185">Reference proteome</keyword>
<dbReference type="PANTHER" id="PTHR31272">
    <property type="entry name" value="CYTOCHROME C-TYPE BIOGENESIS PROTEIN HI_1454-RELATED"/>
    <property type="match status" value="1"/>
</dbReference>
<dbReference type="AlphaFoldDB" id="A0A7X0RFK6"/>
<dbReference type="EMBL" id="JACKXE010000001">
    <property type="protein sequence ID" value="MBB6627384.1"/>
    <property type="molecule type" value="Genomic_DNA"/>
</dbReference>
<proteinExistence type="inferred from homology"/>
<comment type="similarity">
    <text evidence="2">Belongs to the DsbD family.</text>
</comment>
<evidence type="ECO:0000256" key="3">
    <source>
        <dbReference type="ARBA" id="ARBA00022692"/>
    </source>
</evidence>
<evidence type="ECO:0000313" key="8">
    <source>
        <dbReference type="EMBL" id="MBB6627384.1"/>
    </source>
</evidence>
<evidence type="ECO:0000313" key="9">
    <source>
        <dbReference type="Proteomes" id="UP000523955"/>
    </source>
</evidence>
<dbReference type="InterPro" id="IPR051790">
    <property type="entry name" value="Cytochrome_c-biogenesis_DsbD"/>
</dbReference>
<evidence type="ECO:0000256" key="5">
    <source>
        <dbReference type="ARBA" id="ARBA00023136"/>
    </source>
</evidence>
<accession>A0A7X0RFK6</accession>
<keyword evidence="4 6" id="KW-1133">Transmembrane helix</keyword>
<keyword evidence="5 6" id="KW-0472">Membrane</keyword>
<dbReference type="Proteomes" id="UP000523955">
    <property type="component" value="Unassembled WGS sequence"/>
</dbReference>
<feature type="transmembrane region" description="Helical" evidence="6">
    <location>
        <begin position="226"/>
        <end position="251"/>
    </location>
</feature>
<evidence type="ECO:0000256" key="2">
    <source>
        <dbReference type="ARBA" id="ARBA00006143"/>
    </source>
</evidence>
<dbReference type="InterPro" id="IPR003834">
    <property type="entry name" value="Cyt_c_assmbl_TM_dom"/>
</dbReference>
<feature type="transmembrane region" description="Helical" evidence="6">
    <location>
        <begin position="180"/>
        <end position="205"/>
    </location>
</feature>
<feature type="transmembrane region" description="Helical" evidence="6">
    <location>
        <begin position="109"/>
        <end position="130"/>
    </location>
</feature>
<feature type="transmembrane region" description="Helical" evidence="6">
    <location>
        <begin position="78"/>
        <end position="103"/>
    </location>
</feature>
<feature type="transmembrane region" description="Helical" evidence="6">
    <location>
        <begin position="22"/>
        <end position="46"/>
    </location>
</feature>
<protein>
    <submittedName>
        <fullName evidence="8">Cytochrome c biogenesis protein CcdA</fullName>
    </submittedName>
</protein>
<evidence type="ECO:0000259" key="7">
    <source>
        <dbReference type="Pfam" id="PF02683"/>
    </source>
</evidence>
<gene>
    <name evidence="8" type="ORF">H5V45_08630</name>
</gene>
<evidence type="ECO:0000256" key="6">
    <source>
        <dbReference type="SAM" id="Phobius"/>
    </source>
</evidence>
<evidence type="ECO:0000256" key="4">
    <source>
        <dbReference type="ARBA" id="ARBA00022989"/>
    </source>
</evidence>
<evidence type="ECO:0000256" key="1">
    <source>
        <dbReference type="ARBA" id="ARBA00004141"/>
    </source>
</evidence>
<dbReference type="GO" id="GO:0017004">
    <property type="term" value="P:cytochrome complex assembly"/>
    <property type="evidence" value="ECO:0007669"/>
    <property type="project" value="InterPro"/>
</dbReference>
<name>A0A7X0RFK6_9ACTN</name>
<reference evidence="8 9" key="1">
    <citation type="submission" date="2020-08" db="EMBL/GenBank/DDBJ databases">
        <authorList>
            <person name="Seo M.-J."/>
        </authorList>
    </citation>
    <scope>NUCLEOTIDE SEQUENCE [LARGE SCALE GENOMIC DNA]</scope>
    <source>
        <strain evidence="8 9">KIGAM211</strain>
    </source>
</reference>
<dbReference type="GO" id="GO:0016020">
    <property type="term" value="C:membrane"/>
    <property type="evidence" value="ECO:0007669"/>
    <property type="project" value="UniProtKB-SubCell"/>
</dbReference>
<organism evidence="8 9">
    <name type="scientific">Nocardioides luti</name>
    <dbReference type="NCBI Taxonomy" id="2761101"/>
    <lineage>
        <taxon>Bacteria</taxon>
        <taxon>Bacillati</taxon>
        <taxon>Actinomycetota</taxon>
        <taxon>Actinomycetes</taxon>
        <taxon>Propionibacteriales</taxon>
        <taxon>Nocardioidaceae</taxon>
        <taxon>Nocardioides</taxon>
    </lineage>
</organism>